<dbReference type="Proteomes" id="UP001162992">
    <property type="component" value="Chromosome 16"/>
</dbReference>
<sequence>MVGIAVLSLSASARLGQALLLDEVSMQSIYSLLNVVTASVAEGSLCASISSLGIFFLDLLETGELTIPDSCTKKKASLTPAQYDVQQDESTWLREVFEVYSKSLLDLMDKKQTPSSVQALAFELLKDLVASRLSFYLSSEINKRASKKMPFAPTLPIPIVEGSLLTNNKYEDKRATGFLLGSLRECSKYACKLSRSEKEITKLLSNASGIVNVNEQGRSRKRKAGQWGLVAATRDEDDDDDDEDDADEEEDDYQGECDDNDEQKDDNDDEEEGGDGHASDEDDVADEGEEDEPEEEDDDDDDDDDEDNNEDDEEDEDEEEEEPPKKKKK</sequence>
<accession>A0ACC2BCE0</accession>
<protein>
    <submittedName>
        <fullName evidence="1">Uncharacterized protein</fullName>
    </submittedName>
</protein>
<organism evidence="1 2">
    <name type="scientific">Diphasiastrum complanatum</name>
    <name type="common">Issler's clubmoss</name>
    <name type="synonym">Lycopodium complanatum</name>
    <dbReference type="NCBI Taxonomy" id="34168"/>
    <lineage>
        <taxon>Eukaryota</taxon>
        <taxon>Viridiplantae</taxon>
        <taxon>Streptophyta</taxon>
        <taxon>Embryophyta</taxon>
        <taxon>Tracheophyta</taxon>
        <taxon>Lycopodiopsida</taxon>
        <taxon>Lycopodiales</taxon>
        <taxon>Lycopodiaceae</taxon>
        <taxon>Lycopodioideae</taxon>
        <taxon>Diphasiastrum</taxon>
    </lineage>
</organism>
<comment type="caution">
    <text evidence="1">The sequence shown here is derived from an EMBL/GenBank/DDBJ whole genome shotgun (WGS) entry which is preliminary data.</text>
</comment>
<name>A0ACC2BCE0_DIPCM</name>
<reference evidence="2" key="1">
    <citation type="journal article" date="2024" name="Proc. Natl. Acad. Sci. U.S.A.">
        <title>Extraordinary preservation of gene collinearity over three hundred million years revealed in homosporous lycophytes.</title>
        <authorList>
            <person name="Li C."/>
            <person name="Wickell D."/>
            <person name="Kuo L.Y."/>
            <person name="Chen X."/>
            <person name="Nie B."/>
            <person name="Liao X."/>
            <person name="Peng D."/>
            <person name="Ji J."/>
            <person name="Jenkins J."/>
            <person name="Williams M."/>
            <person name="Shu S."/>
            <person name="Plott C."/>
            <person name="Barry K."/>
            <person name="Rajasekar S."/>
            <person name="Grimwood J."/>
            <person name="Han X."/>
            <person name="Sun S."/>
            <person name="Hou Z."/>
            <person name="He W."/>
            <person name="Dai G."/>
            <person name="Sun C."/>
            <person name="Schmutz J."/>
            <person name="Leebens-Mack J.H."/>
            <person name="Li F.W."/>
            <person name="Wang L."/>
        </authorList>
    </citation>
    <scope>NUCLEOTIDE SEQUENCE [LARGE SCALE GENOMIC DNA]</scope>
    <source>
        <strain evidence="2">cv. PW_Plant_1</strain>
    </source>
</reference>
<gene>
    <name evidence="1" type="ORF">O6H91_16G036400</name>
</gene>
<proteinExistence type="predicted"/>
<evidence type="ECO:0000313" key="2">
    <source>
        <dbReference type="Proteomes" id="UP001162992"/>
    </source>
</evidence>
<dbReference type="EMBL" id="CM055107">
    <property type="protein sequence ID" value="KAJ7527094.1"/>
    <property type="molecule type" value="Genomic_DNA"/>
</dbReference>
<keyword evidence="2" id="KW-1185">Reference proteome</keyword>
<evidence type="ECO:0000313" key="1">
    <source>
        <dbReference type="EMBL" id="KAJ7527094.1"/>
    </source>
</evidence>